<dbReference type="EMBL" id="LAYC01000001">
    <property type="protein sequence ID" value="KYK59932.1"/>
    <property type="molecule type" value="Genomic_DNA"/>
</dbReference>
<dbReference type="InParanoid" id="A0A151GSE0"/>
<evidence type="ECO:0000313" key="2">
    <source>
        <dbReference type="EMBL" id="KYK59932.1"/>
    </source>
</evidence>
<feature type="region of interest" description="Disordered" evidence="1">
    <location>
        <begin position="47"/>
        <end position="132"/>
    </location>
</feature>
<dbReference type="GeneID" id="63713709"/>
<proteinExistence type="predicted"/>
<evidence type="ECO:0000313" key="3">
    <source>
        <dbReference type="Proteomes" id="UP000076580"/>
    </source>
</evidence>
<keyword evidence="3" id="KW-1185">Reference proteome</keyword>
<protein>
    <submittedName>
        <fullName evidence="2">Uncharacterized protein</fullName>
    </submittedName>
</protein>
<name>A0A151GSE0_DRECN</name>
<evidence type="ECO:0000256" key="1">
    <source>
        <dbReference type="SAM" id="MobiDB-lite"/>
    </source>
</evidence>
<gene>
    <name evidence="2" type="ORF">DCS_01066</name>
</gene>
<accession>A0A151GSE0</accession>
<sequence>MCADGTGLFRGEQANSPSNLPAALGGDDAKSAVPIRARDDLVRLDGCDDDACAGGRRTGEERKRRLHGAANRQGQPSVGKSKRQQNRRDDGRAVARLNKKDGRRSDDGERGGKHESTLDFDPRVTVTFQDAG</sequence>
<dbReference type="Proteomes" id="UP000076580">
    <property type="component" value="Chromosome 01"/>
</dbReference>
<reference evidence="2 3" key="1">
    <citation type="journal article" date="2016" name="Sci. Rep.">
        <title>Insights into Adaptations to a Near-Obligate Nematode Endoparasitic Lifestyle from the Finished Genome of Drechmeria coniospora.</title>
        <authorList>
            <person name="Zhang L."/>
            <person name="Zhou Z."/>
            <person name="Guo Q."/>
            <person name="Fokkens L."/>
            <person name="Miskei M."/>
            <person name="Pocsi I."/>
            <person name="Zhang W."/>
            <person name="Chen M."/>
            <person name="Wang L."/>
            <person name="Sun Y."/>
            <person name="Donzelli B.G."/>
            <person name="Gibson D.M."/>
            <person name="Nelson D.R."/>
            <person name="Luo J.G."/>
            <person name="Rep M."/>
            <person name="Liu H."/>
            <person name="Yang S."/>
            <person name="Wang J."/>
            <person name="Krasnoff S.B."/>
            <person name="Xu Y."/>
            <person name="Molnar I."/>
            <person name="Lin M."/>
        </authorList>
    </citation>
    <scope>NUCLEOTIDE SEQUENCE [LARGE SCALE GENOMIC DNA]</scope>
    <source>
        <strain evidence="2 3">ARSEF 6962</strain>
    </source>
</reference>
<feature type="compositionally biased region" description="Basic and acidic residues" evidence="1">
    <location>
        <begin position="86"/>
        <end position="122"/>
    </location>
</feature>
<feature type="region of interest" description="Disordered" evidence="1">
    <location>
        <begin position="1"/>
        <end position="29"/>
    </location>
</feature>
<dbReference type="RefSeq" id="XP_040659284.1">
    <property type="nucleotide sequence ID" value="XM_040798401.1"/>
</dbReference>
<dbReference type="AlphaFoldDB" id="A0A151GSE0"/>
<comment type="caution">
    <text evidence="2">The sequence shown here is derived from an EMBL/GenBank/DDBJ whole genome shotgun (WGS) entry which is preliminary data.</text>
</comment>
<organism evidence="2 3">
    <name type="scientific">Drechmeria coniospora</name>
    <name type="common">Nematophagous fungus</name>
    <name type="synonym">Meria coniospora</name>
    <dbReference type="NCBI Taxonomy" id="98403"/>
    <lineage>
        <taxon>Eukaryota</taxon>
        <taxon>Fungi</taxon>
        <taxon>Dikarya</taxon>
        <taxon>Ascomycota</taxon>
        <taxon>Pezizomycotina</taxon>
        <taxon>Sordariomycetes</taxon>
        <taxon>Hypocreomycetidae</taxon>
        <taxon>Hypocreales</taxon>
        <taxon>Ophiocordycipitaceae</taxon>
        <taxon>Drechmeria</taxon>
    </lineage>
</organism>